<sequence length="60" mass="7342">MLYIFNEQLGRCHPVRYIYIYKHTFIGSERVTWSRCGTAIHWEAKNWPLAMCRHTDLHYQ</sequence>
<evidence type="ECO:0000313" key="1">
    <source>
        <dbReference type="EMBL" id="KOF99605.1"/>
    </source>
</evidence>
<dbReference type="AlphaFoldDB" id="A0A0L8IF01"/>
<name>A0A0L8IF01_OCTBM</name>
<reference evidence="1" key="1">
    <citation type="submission" date="2015-07" db="EMBL/GenBank/DDBJ databases">
        <title>MeaNS - Measles Nucleotide Surveillance Program.</title>
        <authorList>
            <person name="Tran T."/>
            <person name="Druce J."/>
        </authorList>
    </citation>
    <scope>NUCLEOTIDE SEQUENCE</scope>
    <source>
        <strain evidence="1">UCB-OBI-ISO-001</strain>
        <tissue evidence="1">Gonad</tissue>
    </source>
</reference>
<proteinExistence type="predicted"/>
<protein>
    <submittedName>
        <fullName evidence="1">Uncharacterized protein</fullName>
    </submittedName>
</protein>
<organism evidence="1">
    <name type="scientific">Octopus bimaculoides</name>
    <name type="common">California two-spotted octopus</name>
    <dbReference type="NCBI Taxonomy" id="37653"/>
    <lineage>
        <taxon>Eukaryota</taxon>
        <taxon>Metazoa</taxon>
        <taxon>Spiralia</taxon>
        <taxon>Lophotrochozoa</taxon>
        <taxon>Mollusca</taxon>
        <taxon>Cephalopoda</taxon>
        <taxon>Coleoidea</taxon>
        <taxon>Octopodiformes</taxon>
        <taxon>Octopoda</taxon>
        <taxon>Incirrata</taxon>
        <taxon>Octopodidae</taxon>
        <taxon>Octopus</taxon>
    </lineage>
</organism>
<accession>A0A0L8IF01</accession>
<dbReference type="EMBL" id="KQ415932">
    <property type="protein sequence ID" value="KOF99605.1"/>
    <property type="molecule type" value="Genomic_DNA"/>
</dbReference>
<gene>
    <name evidence="1" type="ORF">OCBIM_22014522mg</name>
</gene>